<dbReference type="Gene3D" id="2.70.150.10">
    <property type="entry name" value="Calcium-transporting ATPase, cytoplasmic transduction domain A"/>
    <property type="match status" value="1"/>
</dbReference>
<dbReference type="SUPFAM" id="SSF81660">
    <property type="entry name" value="Metal cation-transporting ATPase, ATP-binding domain N"/>
    <property type="match status" value="1"/>
</dbReference>
<dbReference type="NCBIfam" id="TIGR01494">
    <property type="entry name" value="ATPase_P-type"/>
    <property type="match status" value="2"/>
</dbReference>
<evidence type="ECO:0000313" key="16">
    <source>
        <dbReference type="Proteomes" id="UP000198406"/>
    </source>
</evidence>
<keyword evidence="5" id="KW-0067">ATP-binding</keyword>
<dbReference type="Gene3D" id="3.40.1110.10">
    <property type="entry name" value="Calcium-transporting ATPase, cytoplasmic domain N"/>
    <property type="match status" value="1"/>
</dbReference>
<keyword evidence="16" id="KW-1185">Reference proteome</keyword>
<dbReference type="SUPFAM" id="SSF81665">
    <property type="entry name" value="Calcium ATPase, transmembrane domain M"/>
    <property type="match status" value="1"/>
</dbReference>
<dbReference type="Pfam" id="PF13246">
    <property type="entry name" value="Cation_ATPase"/>
    <property type="match status" value="1"/>
</dbReference>
<keyword evidence="9" id="KW-0813">Transport</keyword>
<name>A0A1Z5K7I2_FISSO</name>
<evidence type="ECO:0000256" key="5">
    <source>
        <dbReference type="ARBA" id="ARBA00022840"/>
    </source>
</evidence>
<comment type="caution">
    <text evidence="15">The sequence shown here is derived from an EMBL/GenBank/DDBJ whole genome shotgun (WGS) entry which is preliminary data.</text>
</comment>
<evidence type="ECO:0000256" key="2">
    <source>
        <dbReference type="ARBA" id="ARBA00022553"/>
    </source>
</evidence>
<sequence>MRGIAAHLAIFLVVLLSDASTALALPRLVSMMIRGGGGGGVRFRKNQPTQLEIASSLPEVVEYNATTLDAGSTPLAELWKILQSSTGGLTTAEAKARLEKYGVNELQQAAPPSIWELILEQFSDRLVQILLGVAVLSALFSWMEVRQSSAEAMEEALWKSFVEPAVILAILVLNAAVGVWQSQSAADSLAALQQLQARSATVVRDHTVTVISAAELVPGDVIQVRVGDKIPADARLISLQSAVLAVDEGSLTGESMTVNKYPADQGLLTESNRPVQDQKGMLYAGTVVTRGTGQAVVVQTGVYTQFGKIQQGVTEAVAPKTPLAVKLDDFGQTLTVVIAIICLAVWVVSIPKMNDPTFSSTWEGALYYAKVSVALGVAAIPEGLPAVITLCLSLGTRRMAKRNVIVRKLPAVETLGCTSVICTDKTGTLTTNEMTAVSLVLMEQLPDKKKGGDFLVEHVIQGVSYSPIGMVDGIECDREVMNKPQGAVADIAAICALCNDAKIMGNDAVVEEKKDKDNVKPFERVGEPTEAALCVLAEKLGGMSHYLEDGGGRKVDRKGLHIDVAPSILASANVDAWRSSYPRVATLEFSRDRKSMSVLCNYRSGLLRGNRLYVKGAPNLLLERCTNVKLRDGTIVKLTGEMRRAIDIKLSDMAARPLRCLALAVKDTNQLENSLKNFQPDLNDDSGADITKHPLLSKPETYKHIESGLTLVGFVGIKDPARPEVAESIRQCTAAGIRVLMITGDARDTAVAIARDVNIFPSEDDGSPIKAFEGREFFLKPKNEQLKILSEDNIVFCRAEPADKQKLVQMLQSSLNEITAMTGDGVNDAPALQQASIGLAMGITGTEVAKEAADMVLADDNFSTIVTAIEEGRRIYANMQSFICFLISCNIGEICAIFFATLAGFPEPLTAMHLLWVNLVTDGPPATALGFNPPAPGLMDAPPRPSDEPIMTKWLFLRYCITGMYVGLATIAVFAQHYLAQGISLSELSSWSQCGQFWSPQSATTCTELFQGSGRMLPQTLSLTTLVTMEMFKALSAVSVDQSLFRVGPQSNPWLLAGVAVPSLLHLFVVYSSSLGFPKIGESFGLVPLSLDNWVTVLSWAAPILILEEVLKAVGRWKYSEDSKHQSKRKPLIL</sequence>
<dbReference type="Gene3D" id="1.20.1110.10">
    <property type="entry name" value="Calcium-transporting ATPase, transmembrane domain"/>
    <property type="match status" value="1"/>
</dbReference>
<evidence type="ECO:0000256" key="3">
    <source>
        <dbReference type="ARBA" id="ARBA00022692"/>
    </source>
</evidence>
<keyword evidence="9" id="KW-0406">Ion transport</keyword>
<dbReference type="InterPro" id="IPR004014">
    <property type="entry name" value="ATPase_P-typ_cation-transptr_N"/>
</dbReference>
<evidence type="ECO:0000256" key="8">
    <source>
        <dbReference type="ARBA" id="ARBA00022989"/>
    </source>
</evidence>
<organism evidence="15 16">
    <name type="scientific">Fistulifera solaris</name>
    <name type="common">Oleaginous diatom</name>
    <dbReference type="NCBI Taxonomy" id="1519565"/>
    <lineage>
        <taxon>Eukaryota</taxon>
        <taxon>Sar</taxon>
        <taxon>Stramenopiles</taxon>
        <taxon>Ochrophyta</taxon>
        <taxon>Bacillariophyta</taxon>
        <taxon>Bacillariophyceae</taxon>
        <taxon>Bacillariophycidae</taxon>
        <taxon>Naviculales</taxon>
        <taxon>Naviculaceae</taxon>
        <taxon>Fistulifera</taxon>
    </lineage>
</organism>
<dbReference type="SUPFAM" id="SSF56784">
    <property type="entry name" value="HAD-like"/>
    <property type="match status" value="1"/>
</dbReference>
<evidence type="ECO:0000256" key="4">
    <source>
        <dbReference type="ARBA" id="ARBA00022741"/>
    </source>
</evidence>
<dbReference type="InterPro" id="IPR059000">
    <property type="entry name" value="ATPase_P-type_domA"/>
</dbReference>
<reference evidence="15 16" key="1">
    <citation type="journal article" date="2015" name="Plant Cell">
        <title>Oil accumulation by the oleaginous diatom Fistulifera solaris as revealed by the genome and transcriptome.</title>
        <authorList>
            <person name="Tanaka T."/>
            <person name="Maeda Y."/>
            <person name="Veluchamy A."/>
            <person name="Tanaka M."/>
            <person name="Abida H."/>
            <person name="Marechal E."/>
            <person name="Bowler C."/>
            <person name="Muto M."/>
            <person name="Sunaga Y."/>
            <person name="Tanaka M."/>
            <person name="Yoshino T."/>
            <person name="Taniguchi T."/>
            <person name="Fukuda Y."/>
            <person name="Nemoto M."/>
            <person name="Matsumoto M."/>
            <person name="Wong P.S."/>
            <person name="Aburatani S."/>
            <person name="Fujibuchi W."/>
        </authorList>
    </citation>
    <scope>NUCLEOTIDE SEQUENCE [LARGE SCALE GENOMIC DNA]</scope>
    <source>
        <strain evidence="15 16">JPCC DA0580</strain>
    </source>
</reference>
<keyword evidence="8 12" id="KW-1133">Transmembrane helix</keyword>
<feature type="signal peptide" evidence="13">
    <location>
        <begin position="1"/>
        <end position="24"/>
    </location>
</feature>
<dbReference type="GO" id="GO:0016020">
    <property type="term" value="C:membrane"/>
    <property type="evidence" value="ECO:0007669"/>
    <property type="project" value="InterPro"/>
</dbReference>
<dbReference type="InterPro" id="IPR044492">
    <property type="entry name" value="P_typ_ATPase_HD_dom"/>
</dbReference>
<dbReference type="PANTHER" id="PTHR42861">
    <property type="entry name" value="CALCIUM-TRANSPORTING ATPASE"/>
    <property type="match status" value="1"/>
</dbReference>
<comment type="subcellular location">
    <subcellularLocation>
        <location evidence="1">Endomembrane system</location>
        <topology evidence="1">Multi-pass membrane protein</topology>
    </subcellularLocation>
</comment>
<comment type="similarity">
    <text evidence="11">Belongs to the cation transport ATPase (P-type) (TC 3.A.3) family.</text>
</comment>
<feature type="transmembrane region" description="Helical" evidence="12">
    <location>
        <begin position="956"/>
        <end position="975"/>
    </location>
</feature>
<feature type="domain" description="Cation-transporting P-type ATPase N-terminal" evidence="14">
    <location>
        <begin position="69"/>
        <end position="142"/>
    </location>
</feature>
<dbReference type="AlphaFoldDB" id="A0A1Z5K7I2"/>
<dbReference type="SFLD" id="SFLDG00002">
    <property type="entry name" value="C1.7:_P-type_atpase_like"/>
    <property type="match status" value="1"/>
</dbReference>
<keyword evidence="10 12" id="KW-0472">Membrane</keyword>
<dbReference type="InterPro" id="IPR001757">
    <property type="entry name" value="P_typ_ATPase"/>
</dbReference>
<keyword evidence="15" id="KW-0378">Hydrolase</keyword>
<keyword evidence="2" id="KW-0597">Phosphoprotein</keyword>
<dbReference type="FunFam" id="2.70.150.10:FF:000160">
    <property type="entry name" value="Sarcoplasmic/endoplasmic reticulum calcium ATPase 1"/>
    <property type="match status" value="1"/>
</dbReference>
<gene>
    <name evidence="15" type="ORF">FisN_19Lh251</name>
</gene>
<dbReference type="InterPro" id="IPR036412">
    <property type="entry name" value="HAD-like_sf"/>
</dbReference>
<evidence type="ECO:0000256" key="1">
    <source>
        <dbReference type="ARBA" id="ARBA00004127"/>
    </source>
</evidence>
<dbReference type="FunCoup" id="A0A1Z5K7I2">
    <property type="interactions" value="189"/>
</dbReference>
<dbReference type="FunFam" id="1.20.1110.10:FF:000065">
    <property type="entry name" value="Sarcoplasmic/endoplasmic reticulum calcium ATPase 1"/>
    <property type="match status" value="2"/>
</dbReference>
<dbReference type="InterPro" id="IPR023299">
    <property type="entry name" value="ATPase_P-typ_cyto_dom_N"/>
</dbReference>
<proteinExistence type="inferred from homology"/>
<protein>
    <submittedName>
        <fullName evidence="15">Ca2+ transporting ATPase, sarcoplasmic/endoplasmic reticulum</fullName>
        <ecNumber evidence="15">3.6.3.8</ecNumber>
    </submittedName>
</protein>
<feature type="transmembrane region" description="Helical" evidence="12">
    <location>
        <begin position="330"/>
        <end position="351"/>
    </location>
</feature>
<keyword evidence="4" id="KW-0547">Nucleotide-binding</keyword>
<dbReference type="SMART" id="SM00831">
    <property type="entry name" value="Cation_ATPase_N"/>
    <property type="match status" value="1"/>
</dbReference>
<dbReference type="Pfam" id="PF00689">
    <property type="entry name" value="Cation_ATPase_C"/>
    <property type="match status" value="1"/>
</dbReference>
<evidence type="ECO:0000256" key="7">
    <source>
        <dbReference type="ARBA" id="ARBA00022967"/>
    </source>
</evidence>
<dbReference type="Proteomes" id="UP000198406">
    <property type="component" value="Unassembled WGS sequence"/>
</dbReference>
<dbReference type="PRINTS" id="PR00119">
    <property type="entry name" value="CATATPASE"/>
</dbReference>
<evidence type="ECO:0000256" key="6">
    <source>
        <dbReference type="ARBA" id="ARBA00022842"/>
    </source>
</evidence>
<dbReference type="PROSITE" id="PS00154">
    <property type="entry name" value="ATPASE_E1_E2"/>
    <property type="match status" value="1"/>
</dbReference>
<feature type="chain" id="PRO_5013232865" evidence="13">
    <location>
        <begin position="25"/>
        <end position="1134"/>
    </location>
</feature>
<dbReference type="InterPro" id="IPR006068">
    <property type="entry name" value="ATPase_P-typ_cation-transptr_C"/>
</dbReference>
<dbReference type="Pfam" id="PF00690">
    <property type="entry name" value="Cation_ATPase_N"/>
    <property type="match status" value="1"/>
</dbReference>
<dbReference type="Pfam" id="PF08282">
    <property type="entry name" value="Hydrolase_3"/>
    <property type="match status" value="1"/>
</dbReference>
<keyword evidence="3 12" id="KW-0812">Transmembrane</keyword>
<feature type="transmembrane region" description="Helical" evidence="12">
    <location>
        <begin position="882"/>
        <end position="905"/>
    </location>
</feature>
<evidence type="ECO:0000256" key="12">
    <source>
        <dbReference type="SAM" id="Phobius"/>
    </source>
</evidence>
<keyword evidence="13" id="KW-0732">Signal</keyword>
<dbReference type="InParanoid" id="A0A1Z5K7I2"/>
<evidence type="ECO:0000256" key="13">
    <source>
        <dbReference type="SAM" id="SignalP"/>
    </source>
</evidence>
<dbReference type="Gene3D" id="3.40.50.1000">
    <property type="entry name" value="HAD superfamily/HAD-like"/>
    <property type="match status" value="1"/>
</dbReference>
<evidence type="ECO:0000313" key="15">
    <source>
        <dbReference type="EMBL" id="GAX22189.1"/>
    </source>
</evidence>
<dbReference type="GO" id="GO:0005524">
    <property type="term" value="F:ATP binding"/>
    <property type="evidence" value="ECO:0007669"/>
    <property type="project" value="UniProtKB-KW"/>
</dbReference>
<dbReference type="SFLD" id="SFLDF00027">
    <property type="entry name" value="p-type_atpase"/>
    <property type="match status" value="1"/>
</dbReference>
<keyword evidence="7" id="KW-1278">Translocase</keyword>
<evidence type="ECO:0000256" key="10">
    <source>
        <dbReference type="ARBA" id="ARBA00023136"/>
    </source>
</evidence>
<dbReference type="Pfam" id="PF00122">
    <property type="entry name" value="E1-E2_ATPase"/>
    <property type="match status" value="1"/>
</dbReference>
<dbReference type="InterPro" id="IPR018303">
    <property type="entry name" value="ATPase_P-typ_P_site"/>
</dbReference>
<dbReference type="GO" id="GO:0016887">
    <property type="term" value="F:ATP hydrolysis activity"/>
    <property type="evidence" value="ECO:0007669"/>
    <property type="project" value="InterPro"/>
</dbReference>
<dbReference type="InterPro" id="IPR008250">
    <property type="entry name" value="ATPase_P-typ_transduc_dom_A_sf"/>
</dbReference>
<dbReference type="SFLD" id="SFLDS00003">
    <property type="entry name" value="Haloacid_Dehalogenase"/>
    <property type="match status" value="1"/>
</dbReference>
<dbReference type="SUPFAM" id="SSF81653">
    <property type="entry name" value="Calcium ATPase, transduction domain A"/>
    <property type="match status" value="1"/>
</dbReference>
<dbReference type="InterPro" id="IPR023298">
    <property type="entry name" value="ATPase_P-typ_TM_dom_sf"/>
</dbReference>
<dbReference type="GO" id="GO:0006811">
    <property type="term" value="P:monoatomic ion transport"/>
    <property type="evidence" value="ECO:0007669"/>
    <property type="project" value="UniProtKB-KW"/>
</dbReference>
<dbReference type="InterPro" id="IPR023214">
    <property type="entry name" value="HAD_sf"/>
</dbReference>
<feature type="transmembrane region" description="Helical" evidence="12">
    <location>
        <begin position="371"/>
        <end position="392"/>
    </location>
</feature>
<evidence type="ECO:0000256" key="11">
    <source>
        <dbReference type="ARBA" id="ARBA00038148"/>
    </source>
</evidence>
<dbReference type="OrthoDB" id="3352408at2759"/>
<keyword evidence="6" id="KW-0460">Magnesium</keyword>
<dbReference type="EC" id="3.6.3.8" evidence="15"/>
<dbReference type="GO" id="GO:0012505">
    <property type="term" value="C:endomembrane system"/>
    <property type="evidence" value="ECO:0007669"/>
    <property type="project" value="UniProtKB-SubCell"/>
</dbReference>
<accession>A0A1Z5K7I2</accession>
<dbReference type="FunFam" id="3.40.50.1000:FF:000083">
    <property type="entry name" value="Sodium/potassium-transporting ATPase subunit alpha"/>
    <property type="match status" value="1"/>
</dbReference>
<dbReference type="EMBL" id="BDSP01000179">
    <property type="protein sequence ID" value="GAX22189.1"/>
    <property type="molecule type" value="Genomic_DNA"/>
</dbReference>
<evidence type="ECO:0000259" key="14">
    <source>
        <dbReference type="SMART" id="SM00831"/>
    </source>
</evidence>
<evidence type="ECO:0000256" key="9">
    <source>
        <dbReference type="ARBA" id="ARBA00023065"/>
    </source>
</evidence>